<dbReference type="AlphaFoldDB" id="A0A2P7AS30"/>
<keyword evidence="2" id="KW-1185">Reference proteome</keyword>
<comment type="caution">
    <text evidence="1">The sequence shown here is derived from an EMBL/GenBank/DDBJ whole genome shotgun (WGS) entry which is preliminary data.</text>
</comment>
<proteinExistence type="predicted"/>
<sequence length="87" mass="9614">MKREAILSLKQDPWLPAKPFRTVIRRAGGDQVESLQAGKSWCSPQQSSTGRRASVLLDQDSSFLKFRSSGKGRLVLAARNRSQSADP</sequence>
<name>A0A2P7AS30_9HYPH</name>
<evidence type="ECO:0000313" key="1">
    <source>
        <dbReference type="EMBL" id="PSH57028.1"/>
    </source>
</evidence>
<gene>
    <name evidence="1" type="ORF">CU100_17270</name>
</gene>
<dbReference type="Proteomes" id="UP000241158">
    <property type="component" value="Unassembled WGS sequence"/>
</dbReference>
<evidence type="ECO:0000313" key="2">
    <source>
        <dbReference type="Proteomes" id="UP000241158"/>
    </source>
</evidence>
<protein>
    <submittedName>
        <fullName evidence="1">Uncharacterized protein</fullName>
    </submittedName>
</protein>
<reference evidence="2" key="1">
    <citation type="submission" date="2017-11" db="EMBL/GenBank/DDBJ databases">
        <authorList>
            <person name="Kuznetsova I."/>
            <person name="Sazanova A."/>
            <person name="Chirak E."/>
            <person name="Safronova V."/>
            <person name="Willems A."/>
        </authorList>
    </citation>
    <scope>NUCLEOTIDE SEQUENCE [LARGE SCALE GENOMIC DNA]</scope>
    <source>
        <strain evidence="2">PEPV15</strain>
    </source>
</reference>
<dbReference type="EMBL" id="PGGN01000003">
    <property type="protein sequence ID" value="PSH57028.1"/>
    <property type="molecule type" value="Genomic_DNA"/>
</dbReference>
<accession>A0A2P7AS30</accession>
<organism evidence="1 2">
    <name type="scientific">Phyllobacterium endophyticum</name>
    <dbReference type="NCBI Taxonomy" id="1149773"/>
    <lineage>
        <taxon>Bacteria</taxon>
        <taxon>Pseudomonadati</taxon>
        <taxon>Pseudomonadota</taxon>
        <taxon>Alphaproteobacteria</taxon>
        <taxon>Hyphomicrobiales</taxon>
        <taxon>Phyllobacteriaceae</taxon>
        <taxon>Phyllobacterium</taxon>
    </lineage>
</organism>